<sequence length="98" mass="10092">MDSSKFIILFATLAFAAIIKAALIQEIQDGSEIAAKNPTFNLPPRIPAVPAPAIVAPISAPKLPGNLGINGNRWGASLLPNLENVLGGLISGIPARQG</sequence>
<accession>A0AC34FX87</accession>
<reference evidence="2" key="1">
    <citation type="submission" date="2022-11" db="UniProtKB">
        <authorList>
            <consortium name="WormBaseParasite"/>
        </authorList>
    </citation>
    <scope>IDENTIFICATION</scope>
</reference>
<proteinExistence type="predicted"/>
<evidence type="ECO:0000313" key="2">
    <source>
        <dbReference type="WBParaSite" id="ES5_v2.g21595.t1"/>
    </source>
</evidence>
<organism evidence="1 2">
    <name type="scientific">Panagrolaimus sp. ES5</name>
    <dbReference type="NCBI Taxonomy" id="591445"/>
    <lineage>
        <taxon>Eukaryota</taxon>
        <taxon>Metazoa</taxon>
        <taxon>Ecdysozoa</taxon>
        <taxon>Nematoda</taxon>
        <taxon>Chromadorea</taxon>
        <taxon>Rhabditida</taxon>
        <taxon>Tylenchina</taxon>
        <taxon>Panagrolaimomorpha</taxon>
        <taxon>Panagrolaimoidea</taxon>
        <taxon>Panagrolaimidae</taxon>
        <taxon>Panagrolaimus</taxon>
    </lineage>
</organism>
<dbReference type="WBParaSite" id="ES5_v2.g21595.t1">
    <property type="protein sequence ID" value="ES5_v2.g21595.t1"/>
    <property type="gene ID" value="ES5_v2.g21595"/>
</dbReference>
<dbReference type="Proteomes" id="UP000887579">
    <property type="component" value="Unplaced"/>
</dbReference>
<evidence type="ECO:0000313" key="1">
    <source>
        <dbReference type="Proteomes" id="UP000887579"/>
    </source>
</evidence>
<name>A0AC34FX87_9BILA</name>
<protein>
    <submittedName>
        <fullName evidence="2">Uncharacterized protein</fullName>
    </submittedName>
</protein>